<gene>
    <name evidence="6" type="ORF">CURHAP_LOCUS2047</name>
</gene>
<dbReference type="EMBL" id="CAEKDK010000001">
    <property type="protein sequence ID" value="CAB4262690.1"/>
    <property type="molecule type" value="Genomic_DNA"/>
</dbReference>
<evidence type="ECO:0000259" key="4">
    <source>
        <dbReference type="Pfam" id="PF23628"/>
    </source>
</evidence>
<dbReference type="Pfam" id="PF23568">
    <property type="entry name" value="ARM_LIN"/>
    <property type="match status" value="1"/>
</dbReference>
<dbReference type="SUPFAM" id="SSF48371">
    <property type="entry name" value="ARM repeat"/>
    <property type="match status" value="1"/>
</dbReference>
<feature type="domain" description="Putative E3 ubiquitin-protein ligase LIN ARM-like" evidence="4">
    <location>
        <begin position="590"/>
        <end position="943"/>
    </location>
</feature>
<evidence type="ECO:0000259" key="5">
    <source>
        <dbReference type="Pfam" id="PF23654"/>
    </source>
</evidence>
<keyword evidence="1" id="KW-0853">WD repeat</keyword>
<reference evidence="6 7" key="1">
    <citation type="submission" date="2020-05" db="EMBL/GenBank/DDBJ databases">
        <authorList>
            <person name="Campoy J."/>
            <person name="Schneeberger K."/>
            <person name="Spophaly S."/>
        </authorList>
    </citation>
    <scope>NUCLEOTIDE SEQUENCE [LARGE SCALE GENOMIC DNA]</scope>
    <source>
        <strain evidence="6">PruArmRojPasFocal</strain>
    </source>
</reference>
<dbReference type="Pfam" id="PF00400">
    <property type="entry name" value="WD40"/>
    <property type="match status" value="1"/>
</dbReference>
<accession>A0A6J5TFI9</accession>
<dbReference type="InterPro" id="IPR056514">
    <property type="entry name" value="ARM_LIN_2nd"/>
</dbReference>
<dbReference type="InterPro" id="IPR011989">
    <property type="entry name" value="ARM-like"/>
</dbReference>
<feature type="domain" description="Putative E3 ubiquitin-protein ligase LIN N-terminal" evidence="3">
    <location>
        <begin position="28"/>
        <end position="162"/>
    </location>
</feature>
<feature type="region of interest" description="Disordered" evidence="2">
    <location>
        <begin position="187"/>
        <end position="208"/>
    </location>
</feature>
<evidence type="ECO:0000256" key="1">
    <source>
        <dbReference type="PROSITE-ProRule" id="PRU00221"/>
    </source>
</evidence>
<evidence type="ECO:0000256" key="2">
    <source>
        <dbReference type="SAM" id="MobiDB-lite"/>
    </source>
</evidence>
<dbReference type="SMART" id="SM00320">
    <property type="entry name" value="WD40"/>
    <property type="match status" value="3"/>
</dbReference>
<dbReference type="Gene3D" id="2.130.10.10">
    <property type="entry name" value="YVTN repeat-like/Quinoprotein amine dehydrogenase"/>
    <property type="match status" value="1"/>
</dbReference>
<evidence type="ECO:0000259" key="3">
    <source>
        <dbReference type="Pfam" id="PF23568"/>
    </source>
</evidence>
<organism evidence="6 7">
    <name type="scientific">Prunus armeniaca</name>
    <name type="common">Apricot</name>
    <name type="synonym">Armeniaca vulgaris</name>
    <dbReference type="NCBI Taxonomy" id="36596"/>
    <lineage>
        <taxon>Eukaryota</taxon>
        <taxon>Viridiplantae</taxon>
        <taxon>Streptophyta</taxon>
        <taxon>Embryophyta</taxon>
        <taxon>Tracheophyta</taxon>
        <taxon>Spermatophyta</taxon>
        <taxon>Magnoliopsida</taxon>
        <taxon>eudicotyledons</taxon>
        <taxon>Gunneridae</taxon>
        <taxon>Pentapetalae</taxon>
        <taxon>rosids</taxon>
        <taxon>fabids</taxon>
        <taxon>Rosales</taxon>
        <taxon>Rosaceae</taxon>
        <taxon>Amygdaloideae</taxon>
        <taxon>Amygdaleae</taxon>
        <taxon>Prunus</taxon>
    </lineage>
</organism>
<dbReference type="InterPro" id="IPR015943">
    <property type="entry name" value="WD40/YVTN_repeat-like_dom_sf"/>
</dbReference>
<name>A0A6J5TFI9_PRUAR</name>
<dbReference type="PANTHER" id="PTHR35549">
    <property type="entry name" value="OS04G0584500 PROTEIN"/>
    <property type="match status" value="1"/>
</dbReference>
<dbReference type="InterPro" id="IPR055566">
    <property type="entry name" value="ARM_LIN"/>
</dbReference>
<evidence type="ECO:0000313" key="6">
    <source>
        <dbReference type="EMBL" id="CAB4262690.1"/>
    </source>
</evidence>
<dbReference type="PANTHER" id="PTHR35549:SF2">
    <property type="entry name" value="TRANSDUCIN_WD40 REPEAT-LIKE SUPERFAMILY PROTEIN"/>
    <property type="match status" value="1"/>
</dbReference>
<evidence type="ECO:0000313" key="7">
    <source>
        <dbReference type="Proteomes" id="UP000507222"/>
    </source>
</evidence>
<dbReference type="Gene3D" id="1.25.10.10">
    <property type="entry name" value="Leucine-rich Repeat Variant"/>
    <property type="match status" value="1"/>
</dbReference>
<dbReference type="Pfam" id="PF23654">
    <property type="entry name" value="ARM_LIN_2nd"/>
    <property type="match status" value="1"/>
</dbReference>
<dbReference type="PROSITE" id="PS50082">
    <property type="entry name" value="WD_REPEATS_2"/>
    <property type="match status" value="2"/>
</dbReference>
<dbReference type="InterPro" id="IPR036322">
    <property type="entry name" value="WD40_repeat_dom_sf"/>
</dbReference>
<dbReference type="Proteomes" id="UP000507222">
    <property type="component" value="Unassembled WGS sequence"/>
</dbReference>
<dbReference type="PROSITE" id="PS50294">
    <property type="entry name" value="WD_REPEATS_REGION"/>
    <property type="match status" value="1"/>
</dbReference>
<proteinExistence type="predicted"/>
<feature type="repeat" description="WD" evidence="1">
    <location>
        <begin position="982"/>
        <end position="1005"/>
    </location>
</feature>
<protein>
    <submittedName>
        <fullName evidence="6">Uncharacterized protein</fullName>
    </submittedName>
</protein>
<feature type="domain" description="Putative E3 ubiquitin-protein ligase LIN ARM repeats" evidence="5">
    <location>
        <begin position="426"/>
        <end position="588"/>
    </location>
</feature>
<dbReference type="Pfam" id="PF23628">
    <property type="entry name" value="ARM_LIN_C"/>
    <property type="match status" value="1"/>
</dbReference>
<feature type="compositionally biased region" description="Low complexity" evidence="2">
    <location>
        <begin position="188"/>
        <end position="202"/>
    </location>
</feature>
<feature type="repeat" description="WD" evidence="1">
    <location>
        <begin position="1008"/>
        <end position="1041"/>
    </location>
</feature>
<sequence length="1281" mass="143765">MVEMEATSSSAPMASSFHEQERLDLKSIWAVVISVNSCIHKLISNAKARNSIRLRCTFKFSAQKGEFFEFSEQSVISNLYWGIDSIEAAIRAKCPEQKASLLKKAEQMLQVPALLDEHGVTAGFKNCCLVCCSYFYLSVVRKLQEDEWQVALHFLQAVLVFPRLVMLYGETTQLHCGYREMFSPDNESQYSMHGKSSSSGSSNTTEHQYSLHPHWNHQKVHPFDPQQDTGGGMEEELKTSIYIPEFEEYEKTTKDLDQATHFDVNNFLSSSSIKRLQDMLDDSQSDMRTSVDSCSEISAYDVESEVMDDGECSMATTRISADLPKSEICDWKLQDSVPKEAPEVNHSMLLGSRCPINLTLTISEHRDEKPNILRSCYVENECASQKNYKINQMDHQRSNSRRKQNLHTPKSFLEVSLYSAKDTKSELIGITEKAISKLLYLEGLGKWDEDCALEVTTIYELLGKNNGEKCAILKDMILDQLLAGISTSKEEMVIRASVSILTSIVAANKSAIEDIKKKGLQLSDLASALKRDVHEAAILFYLMNPSPAEIKSLEILPILTGVMCNSNSYKGRSESLPTPLTASLMIIEVLVTAFDRCTNNMHLAEISSPKVLHGLIDVARVSNIEESISWATVLVKCIQYDGHCRRYISKLAPVAPFVHLLESNKKHAKFIALEFFHEVLCMPRSSAIIFLKRLHQEGSTNIMNSLMLCVQQMQPQYQLLAANLLLHLDTLDNATCKSVFRDEAMQVILKSVASEEGSDTHLLSAFIISNLGGTYSWTGEPYTIAWLVKKACLTSSYQRNMIKNIYWLDDCLEDAGTESWCSKIARSLINIGNPVFHSLEKGLKSKVRRVSRDCLTAIAWLGFEMAKSPESIKFSACEILLSGVEQFLHPGMELEERVLACLCIYNYASGKGMKKLIHFSEGVRESLRRLSNVTWMAEELHKVADYVLPTLSQRISCVHTQILEVFITCSGAVCALIYYKGFLYSGHSDGSIKVWNIKGQSATLVWDMKEHKKAVTCFSLFEPGDSLISGSLDKTIRVWQVVHRKLECIEVIATKEPIQHLNTYGQTIFATTNGHGIKVFDASRKVKDNCKNKKVKCLAVVQGKIYAGCKDSSIQEFSITNNRAQEIKAATKFWKLQKKPINAIVTYKDWLYSASSVVEGSNLKEWRRHSKPQMSLKTGKRECIMAMGIVEDFIYLNCSSATNIIQIWLRGTQQKVGRISAGSRITSLLTANDIILCGTETGLIKLHVKSYVAPLVAKYVICDIIVCASYFVFNMCTENGG</sequence>
<dbReference type="InterPro" id="IPR016024">
    <property type="entry name" value="ARM-type_fold"/>
</dbReference>
<dbReference type="InterPro" id="IPR056512">
    <property type="entry name" value="LIN_N"/>
</dbReference>
<dbReference type="InterPro" id="IPR001680">
    <property type="entry name" value="WD40_rpt"/>
</dbReference>
<dbReference type="SUPFAM" id="SSF50978">
    <property type="entry name" value="WD40 repeat-like"/>
    <property type="match status" value="1"/>
</dbReference>